<dbReference type="EMBL" id="JADEXQ010000091">
    <property type="protein sequence ID" value="MBE9032171.1"/>
    <property type="molecule type" value="Genomic_DNA"/>
</dbReference>
<dbReference type="InterPro" id="IPR003835">
    <property type="entry name" value="Glyco_trans_19"/>
</dbReference>
<evidence type="ECO:0000256" key="1">
    <source>
        <dbReference type="ARBA" id="ARBA00002056"/>
    </source>
</evidence>
<evidence type="ECO:0000256" key="9">
    <source>
        <dbReference type="ARBA" id="ARBA00048975"/>
    </source>
</evidence>
<dbReference type="PANTHER" id="PTHR30372:SF4">
    <property type="entry name" value="LIPID-A-DISACCHARIDE SYNTHASE, MITOCHONDRIAL-RELATED"/>
    <property type="match status" value="1"/>
</dbReference>
<comment type="function">
    <text evidence="1">Condensation of UDP-2,3-diacylglucosamine and 2,3-diacylglucosamine-1-phosphate to form lipid A disaccharide, a precursor of lipid A, a phosphorylated glycolipid that anchors the lipopolysaccharide to the outer membrane of the cell.</text>
</comment>
<dbReference type="AlphaFoldDB" id="A0A928VSH2"/>
<evidence type="ECO:0000256" key="6">
    <source>
        <dbReference type="ARBA" id="ARBA00022676"/>
    </source>
</evidence>
<evidence type="ECO:0000313" key="11">
    <source>
        <dbReference type="EMBL" id="MBE9032171.1"/>
    </source>
</evidence>
<keyword evidence="8" id="KW-0443">Lipid metabolism</keyword>
<dbReference type="GO" id="GO:0008915">
    <property type="term" value="F:lipid-A-disaccharide synthase activity"/>
    <property type="evidence" value="ECO:0007669"/>
    <property type="project" value="UniProtKB-UniRule"/>
</dbReference>
<keyword evidence="6 11" id="KW-0328">Glycosyltransferase</keyword>
<sequence>MKRRIFISTGEVSGDLQGATLVTALFEQAKVQGIELEILALGGARMQQAGATLLGDTRAISSIGLVEAIPQILPTLKLQRQAQAVLKAHPPDLVILIDYIGANLKIGRFVRQQFPDIPIVYYIAPQEWVWSLNDKNTNQIAAITDRVLAIFPEEAAYYQRFGIDAKFIGHPLIDQLRHLPDRQAARQQLGIPPEQVALLLSPASRTQELKYLLPEIFAAAQTVQSQIPQVHFWIPLALPQFRPAIEAAIAKYQLNANIIPGDQGRIAIAAADLAITKSGTINLEMALLNVPQVVTYRLSAFTAWVGYKLLKLTIPFASPVNLVLMREVVPELLQDNMKADAIAAKVLETIQPQNRERILADYQAIRDEFGEFGVCDRAANIILEMLNPNAKSRPTADSVPN</sequence>
<reference evidence="11" key="1">
    <citation type="submission" date="2020-10" db="EMBL/GenBank/DDBJ databases">
        <authorList>
            <person name="Castelo-Branco R."/>
            <person name="Eusebio N."/>
            <person name="Adriana R."/>
            <person name="Vieira A."/>
            <person name="Brugerolle De Fraissinette N."/>
            <person name="Rezende De Castro R."/>
            <person name="Schneider M.P."/>
            <person name="Vasconcelos V."/>
            <person name="Leao P.N."/>
        </authorList>
    </citation>
    <scope>NUCLEOTIDE SEQUENCE</scope>
    <source>
        <strain evidence="11">LEGE 11480</strain>
    </source>
</reference>
<evidence type="ECO:0000256" key="7">
    <source>
        <dbReference type="ARBA" id="ARBA00022679"/>
    </source>
</evidence>
<keyword evidence="5" id="KW-0441">Lipid A biosynthesis</keyword>
<accession>A0A928VSH2</accession>
<dbReference type="NCBIfam" id="TIGR00215">
    <property type="entry name" value="lpxB"/>
    <property type="match status" value="1"/>
</dbReference>
<evidence type="ECO:0000256" key="4">
    <source>
        <dbReference type="ARBA" id="ARBA00022516"/>
    </source>
</evidence>
<dbReference type="GO" id="GO:0009245">
    <property type="term" value="P:lipid A biosynthetic process"/>
    <property type="evidence" value="ECO:0007669"/>
    <property type="project" value="UniProtKB-UniRule"/>
</dbReference>
<proteinExistence type="predicted"/>
<evidence type="ECO:0000256" key="8">
    <source>
        <dbReference type="ARBA" id="ARBA00023098"/>
    </source>
</evidence>
<evidence type="ECO:0000256" key="3">
    <source>
        <dbReference type="ARBA" id="ARBA00020902"/>
    </source>
</evidence>
<dbReference type="GO" id="GO:0016020">
    <property type="term" value="C:membrane"/>
    <property type="evidence" value="ECO:0007669"/>
    <property type="project" value="GOC"/>
</dbReference>
<dbReference type="RefSeq" id="WP_264326993.1">
    <property type="nucleotide sequence ID" value="NZ_JADEXQ010000091.1"/>
</dbReference>
<evidence type="ECO:0000256" key="2">
    <source>
        <dbReference type="ARBA" id="ARBA00012687"/>
    </source>
</evidence>
<dbReference type="SUPFAM" id="SSF53756">
    <property type="entry name" value="UDP-Glycosyltransferase/glycogen phosphorylase"/>
    <property type="match status" value="1"/>
</dbReference>
<dbReference type="GO" id="GO:0005543">
    <property type="term" value="F:phospholipid binding"/>
    <property type="evidence" value="ECO:0007669"/>
    <property type="project" value="TreeGrafter"/>
</dbReference>
<keyword evidence="12" id="KW-1185">Reference proteome</keyword>
<dbReference type="PANTHER" id="PTHR30372">
    <property type="entry name" value="LIPID-A-DISACCHARIDE SYNTHASE"/>
    <property type="match status" value="1"/>
</dbReference>
<evidence type="ECO:0000256" key="10">
    <source>
        <dbReference type="NCBIfam" id="TIGR00215"/>
    </source>
</evidence>
<comment type="catalytic activity">
    <reaction evidence="9">
        <text>a lipid X + a UDP-2-N,3-O-bis[(3R)-3-hydroxyacyl]-alpha-D-glucosamine = a lipid A disaccharide + UDP + H(+)</text>
        <dbReference type="Rhea" id="RHEA:67828"/>
        <dbReference type="ChEBI" id="CHEBI:15378"/>
        <dbReference type="ChEBI" id="CHEBI:58223"/>
        <dbReference type="ChEBI" id="CHEBI:137748"/>
        <dbReference type="ChEBI" id="CHEBI:176338"/>
        <dbReference type="ChEBI" id="CHEBI:176343"/>
        <dbReference type="EC" id="2.4.1.182"/>
    </reaction>
</comment>
<dbReference type="EC" id="2.4.1.182" evidence="2 10"/>
<protein>
    <recommendedName>
        <fullName evidence="3 10">Lipid-A-disaccharide synthase</fullName>
        <ecNumber evidence="2 10">2.4.1.182</ecNumber>
    </recommendedName>
</protein>
<gene>
    <name evidence="11" type="primary">lpxB</name>
    <name evidence="11" type="ORF">IQ266_20745</name>
</gene>
<keyword evidence="4" id="KW-0444">Lipid biosynthesis</keyword>
<keyword evidence="7 11" id="KW-0808">Transferase</keyword>
<evidence type="ECO:0000256" key="5">
    <source>
        <dbReference type="ARBA" id="ARBA00022556"/>
    </source>
</evidence>
<organism evidence="11 12">
    <name type="scientific">Romeriopsis navalis LEGE 11480</name>
    <dbReference type="NCBI Taxonomy" id="2777977"/>
    <lineage>
        <taxon>Bacteria</taxon>
        <taxon>Bacillati</taxon>
        <taxon>Cyanobacteriota</taxon>
        <taxon>Cyanophyceae</taxon>
        <taxon>Leptolyngbyales</taxon>
        <taxon>Leptolyngbyaceae</taxon>
        <taxon>Romeriopsis</taxon>
        <taxon>Romeriopsis navalis</taxon>
    </lineage>
</organism>
<dbReference type="Proteomes" id="UP000625316">
    <property type="component" value="Unassembled WGS sequence"/>
</dbReference>
<name>A0A928VSH2_9CYAN</name>
<evidence type="ECO:0000313" key="12">
    <source>
        <dbReference type="Proteomes" id="UP000625316"/>
    </source>
</evidence>
<comment type="caution">
    <text evidence="11">The sequence shown here is derived from an EMBL/GenBank/DDBJ whole genome shotgun (WGS) entry which is preliminary data.</text>
</comment>
<dbReference type="Pfam" id="PF02684">
    <property type="entry name" value="LpxB"/>
    <property type="match status" value="1"/>
</dbReference>